<dbReference type="SMART" id="SM00228">
    <property type="entry name" value="PDZ"/>
    <property type="match status" value="1"/>
</dbReference>
<dbReference type="SUPFAM" id="SSF50156">
    <property type="entry name" value="PDZ domain-like"/>
    <property type="match status" value="1"/>
</dbReference>
<dbReference type="SUPFAM" id="SSF52096">
    <property type="entry name" value="ClpP/crotonase"/>
    <property type="match status" value="1"/>
</dbReference>
<dbReference type="Gene3D" id="3.90.226.10">
    <property type="entry name" value="2-enoyl-CoA Hydratase, Chain A, domain 1"/>
    <property type="match status" value="1"/>
</dbReference>
<keyword evidence="3 5" id="KW-0378">Hydrolase</keyword>
<keyword evidence="9" id="KW-1185">Reference proteome</keyword>
<dbReference type="GO" id="GO:0006508">
    <property type="term" value="P:proteolysis"/>
    <property type="evidence" value="ECO:0007669"/>
    <property type="project" value="UniProtKB-KW"/>
</dbReference>
<organism evidence="8 9">
    <name type="scientific">Gemmatimonas groenlandica</name>
    <dbReference type="NCBI Taxonomy" id="2732249"/>
    <lineage>
        <taxon>Bacteria</taxon>
        <taxon>Pseudomonadati</taxon>
        <taxon>Gemmatimonadota</taxon>
        <taxon>Gemmatimonadia</taxon>
        <taxon>Gemmatimonadales</taxon>
        <taxon>Gemmatimonadaceae</taxon>
        <taxon>Gemmatimonas</taxon>
    </lineage>
</organism>
<keyword evidence="4 5" id="KW-0720">Serine protease</keyword>
<dbReference type="InterPro" id="IPR005151">
    <property type="entry name" value="Tail-specific_protease"/>
</dbReference>
<evidence type="ECO:0000313" key="9">
    <source>
        <dbReference type="Proteomes" id="UP000500938"/>
    </source>
</evidence>
<dbReference type="NCBIfam" id="TIGR00225">
    <property type="entry name" value="prc"/>
    <property type="match status" value="1"/>
</dbReference>
<dbReference type="RefSeq" id="WP_171226076.1">
    <property type="nucleotide sequence ID" value="NZ_CP053085.1"/>
</dbReference>
<evidence type="ECO:0000256" key="2">
    <source>
        <dbReference type="ARBA" id="ARBA00022670"/>
    </source>
</evidence>
<evidence type="ECO:0000256" key="1">
    <source>
        <dbReference type="ARBA" id="ARBA00009179"/>
    </source>
</evidence>
<dbReference type="InterPro" id="IPR029045">
    <property type="entry name" value="ClpP/crotonase-like_dom_sf"/>
</dbReference>
<dbReference type="InterPro" id="IPR004447">
    <property type="entry name" value="Peptidase_S41A"/>
</dbReference>
<feature type="domain" description="PDZ" evidence="7">
    <location>
        <begin position="81"/>
        <end position="148"/>
    </location>
</feature>
<gene>
    <name evidence="8" type="ORF">HKW67_14555</name>
</gene>
<evidence type="ECO:0000259" key="7">
    <source>
        <dbReference type="PROSITE" id="PS50106"/>
    </source>
</evidence>
<protein>
    <submittedName>
        <fullName evidence="8">S41 family peptidase</fullName>
    </submittedName>
</protein>
<feature type="signal peptide" evidence="6">
    <location>
        <begin position="1"/>
        <end position="19"/>
    </location>
</feature>
<dbReference type="EMBL" id="CP053085">
    <property type="protein sequence ID" value="QJR36643.1"/>
    <property type="molecule type" value="Genomic_DNA"/>
</dbReference>
<name>A0A6M4IPH5_9BACT</name>
<dbReference type="PANTHER" id="PTHR32060">
    <property type="entry name" value="TAIL-SPECIFIC PROTEASE"/>
    <property type="match status" value="1"/>
</dbReference>
<comment type="similarity">
    <text evidence="1 5">Belongs to the peptidase S41A family.</text>
</comment>
<dbReference type="InterPro" id="IPR036034">
    <property type="entry name" value="PDZ_sf"/>
</dbReference>
<evidence type="ECO:0000313" key="8">
    <source>
        <dbReference type="EMBL" id="QJR36643.1"/>
    </source>
</evidence>
<dbReference type="PROSITE" id="PS50106">
    <property type="entry name" value="PDZ"/>
    <property type="match status" value="1"/>
</dbReference>
<accession>A0A6M4IPH5</accession>
<dbReference type="InterPro" id="IPR001478">
    <property type="entry name" value="PDZ"/>
</dbReference>
<dbReference type="CDD" id="cd07560">
    <property type="entry name" value="Peptidase_S41_CPP"/>
    <property type="match status" value="1"/>
</dbReference>
<dbReference type="PANTHER" id="PTHR32060:SF30">
    <property type="entry name" value="CARBOXY-TERMINAL PROCESSING PROTEASE CTPA"/>
    <property type="match status" value="1"/>
</dbReference>
<reference evidence="8 9" key="1">
    <citation type="submission" date="2020-05" db="EMBL/GenBank/DDBJ databases">
        <title>Complete genome sequence of Gemmatimonas greenlandica TET16.</title>
        <authorList>
            <person name="Zeng Y."/>
        </authorList>
    </citation>
    <scope>NUCLEOTIDE SEQUENCE [LARGE SCALE GENOMIC DNA]</scope>
    <source>
        <strain evidence="8 9">TET16</strain>
    </source>
</reference>
<dbReference type="Pfam" id="PF03572">
    <property type="entry name" value="Peptidase_S41"/>
    <property type="match status" value="1"/>
</dbReference>
<evidence type="ECO:0000256" key="5">
    <source>
        <dbReference type="RuleBase" id="RU004404"/>
    </source>
</evidence>
<dbReference type="Gene3D" id="2.30.42.10">
    <property type="match status" value="1"/>
</dbReference>
<evidence type="ECO:0000256" key="6">
    <source>
        <dbReference type="SAM" id="SignalP"/>
    </source>
</evidence>
<dbReference type="Gene3D" id="3.30.750.44">
    <property type="match status" value="1"/>
</dbReference>
<keyword evidence="2 5" id="KW-0645">Protease</keyword>
<evidence type="ECO:0000256" key="4">
    <source>
        <dbReference type="ARBA" id="ARBA00022825"/>
    </source>
</evidence>
<dbReference type="GO" id="GO:0004175">
    <property type="term" value="F:endopeptidase activity"/>
    <property type="evidence" value="ECO:0007669"/>
    <property type="project" value="TreeGrafter"/>
</dbReference>
<proteinExistence type="inferred from homology"/>
<dbReference type="Proteomes" id="UP000500938">
    <property type="component" value="Chromosome"/>
</dbReference>
<sequence length="536" mass="58033">MTRTRKAALASLILLPVLAGGFALQARSTRGGAQLLDQVLTFVALRYVDTLDAQQLYEKAARGLVKELNDPYTELFTPKQLEEFSRNTNGRYAGIGMEISKVGDYVTVNKVFPNSPAEGGGVQEGDKIMIIDTTNARGFNTQQVQNKLLGPIGSPVNVTFGRIGVTQPIKIGFKRAEIHVPAVPYAMMIDDRTGYVPLTRFSEQTTEDIANSVMDLKKKGAKGIVIDLRGNPGGILDEAFAMSNLFLPKGKELLSVRGRGDFQKFVAERDPLAPEVPLVVLVDGGSASASEIVAGALQDYDRALVLGTTSFGKGLVQSVYNLDGGYALKITTGKWYTPSGRSIQKERKMNAEGQFVEVLPDSMETDSVRKARPMYKSASGRTLYGGGAITPDVIVAPDTLSSAEQAFRRAIAPSFQKYFNHIAVIAEGQKGKVKPDFAVNPAWREELYQKLTADTVKIDKAVWDGGAPDIDRAIEDRVAKIAFGDTLVRRRSLKDDNQLRAAIDLLKKAAVQKDVFTAAGTAPTVTKAGVARRSGN</sequence>
<dbReference type="Pfam" id="PF00595">
    <property type="entry name" value="PDZ"/>
    <property type="match status" value="1"/>
</dbReference>
<dbReference type="CDD" id="cd06782">
    <property type="entry name" value="cpPDZ_CPP-like"/>
    <property type="match status" value="1"/>
</dbReference>
<dbReference type="SMART" id="SM00245">
    <property type="entry name" value="TSPc"/>
    <property type="match status" value="1"/>
</dbReference>
<dbReference type="GO" id="GO:0008236">
    <property type="term" value="F:serine-type peptidase activity"/>
    <property type="evidence" value="ECO:0007669"/>
    <property type="project" value="UniProtKB-KW"/>
</dbReference>
<keyword evidence="6" id="KW-0732">Signal</keyword>
<dbReference type="KEGG" id="ggr:HKW67_14555"/>
<dbReference type="AlphaFoldDB" id="A0A6M4IPH5"/>
<dbReference type="GO" id="GO:0007165">
    <property type="term" value="P:signal transduction"/>
    <property type="evidence" value="ECO:0007669"/>
    <property type="project" value="TreeGrafter"/>
</dbReference>
<dbReference type="GO" id="GO:0030288">
    <property type="term" value="C:outer membrane-bounded periplasmic space"/>
    <property type="evidence" value="ECO:0007669"/>
    <property type="project" value="TreeGrafter"/>
</dbReference>
<feature type="chain" id="PRO_5027013633" evidence="6">
    <location>
        <begin position="20"/>
        <end position="536"/>
    </location>
</feature>
<evidence type="ECO:0000256" key="3">
    <source>
        <dbReference type="ARBA" id="ARBA00022801"/>
    </source>
</evidence>